<dbReference type="PANTHER" id="PTHR13318">
    <property type="entry name" value="PARTNER OF PAIRED, ISOFORM B-RELATED"/>
    <property type="match status" value="1"/>
</dbReference>
<proteinExistence type="predicted"/>
<organism evidence="2 3">
    <name type="scientific">Folsomia candida</name>
    <name type="common">Springtail</name>
    <dbReference type="NCBI Taxonomy" id="158441"/>
    <lineage>
        <taxon>Eukaryota</taxon>
        <taxon>Metazoa</taxon>
        <taxon>Ecdysozoa</taxon>
        <taxon>Arthropoda</taxon>
        <taxon>Hexapoda</taxon>
        <taxon>Collembola</taxon>
        <taxon>Entomobryomorpha</taxon>
        <taxon>Isotomoidea</taxon>
        <taxon>Isotomidae</taxon>
        <taxon>Proisotominae</taxon>
        <taxon>Folsomia</taxon>
    </lineage>
</organism>
<dbReference type="Pfam" id="PF00646">
    <property type="entry name" value="F-box"/>
    <property type="match status" value="1"/>
</dbReference>
<feature type="domain" description="F-box" evidence="1">
    <location>
        <begin position="92"/>
        <end position="138"/>
    </location>
</feature>
<dbReference type="InterPro" id="IPR032675">
    <property type="entry name" value="LRR_dom_sf"/>
</dbReference>
<dbReference type="PANTHER" id="PTHR13318:SF247">
    <property type="entry name" value="GH16156P"/>
    <property type="match status" value="1"/>
</dbReference>
<keyword evidence="3" id="KW-1185">Reference proteome</keyword>
<gene>
    <name evidence="2" type="ORF">Fcan01_15251</name>
</gene>
<evidence type="ECO:0000313" key="2">
    <source>
        <dbReference type="EMBL" id="OXA49993.1"/>
    </source>
</evidence>
<dbReference type="EMBL" id="LNIX01000009">
    <property type="protein sequence ID" value="OXA49993.1"/>
    <property type="molecule type" value="Genomic_DNA"/>
</dbReference>
<dbReference type="GO" id="GO:0019005">
    <property type="term" value="C:SCF ubiquitin ligase complex"/>
    <property type="evidence" value="ECO:0007669"/>
    <property type="project" value="TreeGrafter"/>
</dbReference>
<evidence type="ECO:0000313" key="3">
    <source>
        <dbReference type="Proteomes" id="UP000198287"/>
    </source>
</evidence>
<dbReference type="SUPFAM" id="SSF81383">
    <property type="entry name" value="F-box domain"/>
    <property type="match status" value="1"/>
</dbReference>
<dbReference type="Gene3D" id="3.80.10.10">
    <property type="entry name" value="Ribonuclease Inhibitor"/>
    <property type="match status" value="2"/>
</dbReference>
<reference evidence="2 3" key="1">
    <citation type="submission" date="2015-12" db="EMBL/GenBank/DDBJ databases">
        <title>The genome of Folsomia candida.</title>
        <authorList>
            <person name="Faddeeva A."/>
            <person name="Derks M.F."/>
            <person name="Anvar Y."/>
            <person name="Smit S."/>
            <person name="Van Straalen N."/>
            <person name="Roelofs D."/>
        </authorList>
    </citation>
    <scope>NUCLEOTIDE SEQUENCE [LARGE SCALE GENOMIC DNA]</scope>
    <source>
        <strain evidence="2 3">VU population</strain>
        <tissue evidence="2">Whole body</tissue>
    </source>
</reference>
<dbReference type="PROSITE" id="PS50181">
    <property type="entry name" value="FBOX"/>
    <property type="match status" value="1"/>
</dbReference>
<sequence>MLISKMGRCIPLTVLKGRLVGVTKGRSSPWGPRWCRRRWRSNSLCPRSGMEGLNKLLFGTVGPFCSTPDMNENNDPFSSSESGQSVTNFGMSAAWINMKDRHIIEILSYVNYSDLLQCRLVSKQFRHVISKSRLFIDSTIFVSSSKSTGPLLLPSSSTPYETCRFDHIDYDVFTGAKTDSHSHENAYFSPPTLFLANLKSLEFANSYITWETIKRTVNATPALERLVLTRCKFVDKKNTSALSEFEEFRVGRTFSHLKSVKIQEYHDIRAVNIFLEKLVGYCSKTLEEIWITFDPSTVINSPPSSIHDAAEIDPCSVHLPDMDTFCTLVRTIIEANTFQLRRLCMDLKYQPLLNIFLPSVFGKMNSLWTELNLEEFLLSPPSSANNNNVEISLNCTSSAQILIGLLESQVNLKTAALPHFRNMGEQHYRVKIGQSLSPQVEYLSLPNQEYLPKEFLTKFGALKQLYLGGSTGDNGLPVALRSEIFEQPKTPVSFQHGLPAHLDLNLALSGSAYNFVGPPINTGVWDKFTELGLGSTIINGIELLKIIKKFHFLVKLEILSELPVIQDEDMQVLVEGIPLLRHLSVSACDFLTDYGVTGILRNSCLRSLILMGKSHITDVGIHFGLRFPELETAFLPYNQNVSGVLILKLWFFMNLPLSNCKYVNRSRNGAYKNLASTTQASKSSSCVASTRAAGRDSST</sequence>
<dbReference type="OrthoDB" id="8251759at2759"/>
<dbReference type="SUPFAM" id="SSF52047">
    <property type="entry name" value="RNI-like"/>
    <property type="match status" value="1"/>
</dbReference>
<evidence type="ECO:0000259" key="1">
    <source>
        <dbReference type="PROSITE" id="PS50181"/>
    </source>
</evidence>
<dbReference type="OMA" id="SHENAYF"/>
<name>A0A226DXJ5_FOLCA</name>
<dbReference type="GO" id="GO:0031146">
    <property type="term" value="P:SCF-dependent proteasomal ubiquitin-dependent protein catabolic process"/>
    <property type="evidence" value="ECO:0007669"/>
    <property type="project" value="TreeGrafter"/>
</dbReference>
<dbReference type="Proteomes" id="UP000198287">
    <property type="component" value="Unassembled WGS sequence"/>
</dbReference>
<dbReference type="SMART" id="SM00256">
    <property type="entry name" value="FBOX"/>
    <property type="match status" value="1"/>
</dbReference>
<dbReference type="AlphaFoldDB" id="A0A226DXJ5"/>
<accession>A0A226DXJ5</accession>
<dbReference type="CDD" id="cd09917">
    <property type="entry name" value="F-box_SF"/>
    <property type="match status" value="1"/>
</dbReference>
<dbReference type="InterPro" id="IPR036047">
    <property type="entry name" value="F-box-like_dom_sf"/>
</dbReference>
<dbReference type="InterPro" id="IPR001810">
    <property type="entry name" value="F-box_dom"/>
</dbReference>
<protein>
    <submittedName>
        <fullName evidence="2">F-box/LRR-repeat protein 20</fullName>
    </submittedName>
</protein>
<comment type="caution">
    <text evidence="2">The sequence shown here is derived from an EMBL/GenBank/DDBJ whole genome shotgun (WGS) entry which is preliminary data.</text>
</comment>